<evidence type="ECO:0000313" key="5">
    <source>
        <dbReference type="EMBL" id="KIW50164.1"/>
    </source>
</evidence>
<evidence type="ECO:0000313" key="6">
    <source>
        <dbReference type="Proteomes" id="UP000054342"/>
    </source>
</evidence>
<evidence type="ECO:0000256" key="3">
    <source>
        <dbReference type="ARBA" id="ARBA00023163"/>
    </source>
</evidence>
<dbReference type="HOGENOM" id="CLU_024934_5_2_1"/>
<dbReference type="RefSeq" id="XP_013310748.1">
    <property type="nucleotide sequence ID" value="XM_013455294.1"/>
</dbReference>
<keyword evidence="3" id="KW-0804">Transcription</keyword>
<sequence>MPTSQRRFHTKSRRGCIQCKKNRTKVSSFPAVIFEAYLVVSTCLIPGLQCDEEKPVCGRCVRTGQSCSLNSLEPDLIIVDGSKKAEAKAAWRSNSLVRSRSGSEEKSSSSGLHTSISPVTSTFNITPRRYFDPSERDRLRLMHHDDRYTCETIADLILPTPEGLTIMRHYVPEMAFEHDFLLHGMLGLSSLHLALLSMDAGEAQARDKHIGLAMHHHTCAIQIFNQQSFNITGHNVDALFIFSGLIVLYAFGFQRVTAGSSASPLDNIVEMLTLLRGTGTVAKTSFERLINGRLSPLFRQMKRALAGPTPKLSERVEDVLAKLLERVLATASPEREVYVESLAALRLNIELASAESLAHEAPISTFPVMLPAGFLQVLATGEPLALSMVANYGVILHWLRGNIWLAEWGRQTAETIQAILLPEWQDCQLSLEEDERKCRSCDQRLQIGMTSASIGINCAALGS</sequence>
<dbReference type="GO" id="GO:0003677">
    <property type="term" value="F:DNA binding"/>
    <property type="evidence" value="ECO:0007669"/>
    <property type="project" value="UniProtKB-KW"/>
</dbReference>
<evidence type="ECO:0000256" key="1">
    <source>
        <dbReference type="ARBA" id="ARBA00023015"/>
    </source>
</evidence>
<keyword evidence="2" id="KW-0238">DNA-binding</keyword>
<reference evidence="5 6" key="1">
    <citation type="submission" date="2015-01" db="EMBL/GenBank/DDBJ databases">
        <title>The Genome Sequence of Exophiala xenobiotica CBS118157.</title>
        <authorList>
            <consortium name="The Broad Institute Genomics Platform"/>
            <person name="Cuomo C."/>
            <person name="de Hoog S."/>
            <person name="Gorbushina A."/>
            <person name="Stielow B."/>
            <person name="Teixiera M."/>
            <person name="Abouelleil A."/>
            <person name="Chapman S.B."/>
            <person name="Priest M."/>
            <person name="Young S.K."/>
            <person name="Wortman J."/>
            <person name="Nusbaum C."/>
            <person name="Birren B."/>
        </authorList>
    </citation>
    <scope>NUCLEOTIDE SEQUENCE [LARGE SCALE GENOMIC DNA]</scope>
    <source>
        <strain evidence="5 6">CBS 118157</strain>
    </source>
</reference>
<dbReference type="OrthoDB" id="4937900at2759"/>
<keyword evidence="4" id="KW-0539">Nucleus</keyword>
<evidence type="ECO:0000256" key="4">
    <source>
        <dbReference type="ARBA" id="ARBA00023242"/>
    </source>
</evidence>
<dbReference type="AlphaFoldDB" id="A0A0D2EQX3"/>
<dbReference type="EMBL" id="KN847323">
    <property type="protein sequence ID" value="KIW50164.1"/>
    <property type="molecule type" value="Genomic_DNA"/>
</dbReference>
<dbReference type="CDD" id="cd00067">
    <property type="entry name" value="GAL4"/>
    <property type="match status" value="1"/>
</dbReference>
<evidence type="ECO:0000256" key="2">
    <source>
        <dbReference type="ARBA" id="ARBA00023125"/>
    </source>
</evidence>
<dbReference type="InterPro" id="IPR036864">
    <property type="entry name" value="Zn2-C6_fun-type_DNA-bd_sf"/>
</dbReference>
<organism evidence="5 6">
    <name type="scientific">Exophiala xenobiotica</name>
    <dbReference type="NCBI Taxonomy" id="348802"/>
    <lineage>
        <taxon>Eukaryota</taxon>
        <taxon>Fungi</taxon>
        <taxon>Dikarya</taxon>
        <taxon>Ascomycota</taxon>
        <taxon>Pezizomycotina</taxon>
        <taxon>Eurotiomycetes</taxon>
        <taxon>Chaetothyriomycetidae</taxon>
        <taxon>Chaetothyriales</taxon>
        <taxon>Herpotrichiellaceae</taxon>
        <taxon>Exophiala</taxon>
    </lineage>
</organism>
<keyword evidence="1" id="KW-0805">Transcription regulation</keyword>
<dbReference type="SUPFAM" id="SSF57701">
    <property type="entry name" value="Zn2/Cys6 DNA-binding domain"/>
    <property type="match status" value="1"/>
</dbReference>
<dbReference type="PANTHER" id="PTHR47784">
    <property type="entry name" value="STEROL UPTAKE CONTROL PROTEIN 2"/>
    <property type="match status" value="1"/>
</dbReference>
<protein>
    <recommendedName>
        <fullName evidence="7">Zn(2)-C6 fungal-type domain-containing protein</fullName>
    </recommendedName>
</protein>
<dbReference type="GO" id="GO:0008270">
    <property type="term" value="F:zinc ion binding"/>
    <property type="evidence" value="ECO:0007669"/>
    <property type="project" value="InterPro"/>
</dbReference>
<keyword evidence="6" id="KW-1185">Reference proteome</keyword>
<dbReference type="STRING" id="348802.A0A0D2EQX3"/>
<gene>
    <name evidence="5" type="ORF">PV05_11779</name>
</gene>
<dbReference type="InterPro" id="IPR053157">
    <property type="entry name" value="Sterol_Uptake_Regulator"/>
</dbReference>
<dbReference type="Gene3D" id="4.10.240.10">
    <property type="entry name" value="Zn(2)-C6 fungal-type DNA-binding domain"/>
    <property type="match status" value="1"/>
</dbReference>
<name>A0A0D2EQX3_9EURO</name>
<accession>A0A0D2EQX3</accession>
<dbReference type="PANTHER" id="PTHR47784:SF5">
    <property type="entry name" value="STEROL UPTAKE CONTROL PROTEIN 2"/>
    <property type="match status" value="1"/>
</dbReference>
<proteinExistence type="predicted"/>
<dbReference type="InterPro" id="IPR001138">
    <property type="entry name" value="Zn2Cys6_DnaBD"/>
</dbReference>
<dbReference type="Proteomes" id="UP000054342">
    <property type="component" value="Unassembled WGS sequence"/>
</dbReference>
<evidence type="ECO:0008006" key="7">
    <source>
        <dbReference type="Google" id="ProtNLM"/>
    </source>
</evidence>
<dbReference type="GeneID" id="25333687"/>
<dbReference type="GO" id="GO:0001228">
    <property type="term" value="F:DNA-binding transcription activator activity, RNA polymerase II-specific"/>
    <property type="evidence" value="ECO:0007669"/>
    <property type="project" value="TreeGrafter"/>
</dbReference>